<dbReference type="InterPro" id="IPR030392">
    <property type="entry name" value="S74_ICA"/>
</dbReference>
<reference evidence="5 6" key="1">
    <citation type="submission" date="2020-06" db="EMBL/GenBank/DDBJ databases">
        <title>Complete Genome Sequence of the phage EK010 isolated from swine sewage.</title>
        <authorList>
            <person name="Shahin K."/>
            <person name="Bao H."/>
            <person name="Soleimani-Delfan A."/>
            <person name="Wang R."/>
        </authorList>
    </citation>
    <scope>NUCLEOTIDE SEQUENCE [LARGE SCALE GENOMIC DNA]</scope>
</reference>
<feature type="coiled-coil region" evidence="3">
    <location>
        <begin position="73"/>
        <end position="118"/>
    </location>
</feature>
<name>A0A6J4EGE2_9CAUD</name>
<dbReference type="GeneID" id="77949307"/>
<keyword evidence="3" id="KW-0175">Coiled coil</keyword>
<evidence type="ECO:0000313" key="5">
    <source>
        <dbReference type="EMBL" id="BCG45033.1"/>
    </source>
</evidence>
<proteinExistence type="predicted"/>
<dbReference type="RefSeq" id="YP_010673017.1">
    <property type="nucleotide sequence ID" value="NC_070981.1"/>
</dbReference>
<evidence type="ECO:0000313" key="6">
    <source>
        <dbReference type="Proteomes" id="UP000505302"/>
    </source>
</evidence>
<organism evidence="5 6">
    <name type="scientific">Escherichia phage EK010</name>
    <dbReference type="NCBI Taxonomy" id="2742112"/>
    <lineage>
        <taxon>Viruses</taxon>
        <taxon>Duplodnaviria</taxon>
        <taxon>Heunggongvirae</taxon>
        <taxon>Uroviricota</taxon>
        <taxon>Caudoviricetes</taxon>
        <taxon>Mktvariviridae</taxon>
        <taxon>Gordonclarkvirinae</taxon>
        <taxon>Suseptimavirus</taxon>
        <taxon>Suseptimavirus EK010</taxon>
    </lineage>
</organism>
<evidence type="ECO:0000259" key="4">
    <source>
        <dbReference type="PROSITE" id="PS51688"/>
    </source>
</evidence>
<comment type="subcellular location">
    <subcellularLocation>
        <location evidence="1">Virion</location>
    </subcellularLocation>
</comment>
<evidence type="ECO:0000256" key="2">
    <source>
        <dbReference type="ARBA" id="ARBA00022732"/>
    </source>
</evidence>
<protein>
    <submittedName>
        <fullName evidence="5">Tail fiber protein</fullName>
    </submittedName>
</protein>
<sequence length="1073" mass="114279">MIVYNNQEPTNPNNVGQFGATEGSIGAYKQAAEYAADAKYWSLLAEAKFGTVDDLIAEVEKLYQQGILLREDIEALKQDFKDQDARLMQLIAQSNAAVANANNAIALINQKLVEVDKQLDILLGMTVEVTTLSPGQPATGEFDPTTGKISLGIPEGLPGKDGSVKDLNTVDTGVPVAGDLGFYVDQTDNTVHKTTLENIANLIPSVRDISVNGGPAESGSVSLTIDKSTVGLDNVENVASYSKEETDKKVDRFIKAYNTKADADADAINRKAGETILVWEDTKYSFYTVASDKILEPLKTEPRVVTVNSRIPDSTGNIDITIPTGNPSLYLGEMVMFPYDPAKNISYPGILPADGRLVSKESAADLGPSLLSGQLPVVSETEWQAGAKQYFSWGKQADGITDADSTNYVNIRLPDWTGGETIRSPNSATDTEYKGQVQAQKPYIVTVNGLSPNDNTGNVNLTPATIGAIAKAGGIMDGNLVLNNGISLRRIKDDSSQVNMVSRSGSDSSVFGDHLARTVIASSSVPYLSTPSGDYLFYAENNKPTPAAIGAAAVTTDGVNSDLKTFTQKATFQQPVTIPDAVGDYDAVTYRQLKNQGGGGGGATMNGISNFNIGDFRLVDSRAFIHSSDITSDGQLLTRADYPELWAYAQLLTPISDDDWLASPEKRGKYSLGDGSTTFRVPDRNGVQANSIAGLFGRGDSGNSGNDGAVFSSGAPNITGTPEVTMLSGWGSGGSVRGRGSFSPQTTTLTPIGGTNAINGSYVNIDFDASKSNPIYGRTVSELRPNNFIGVWVIRAKGAFIAANTSWSVINSDDIRPSDGTTITGGNLVSDYRVGTEPEGSAEFKMQGTVGGSYSARIGVYNKTSSKGTTFDFTEAGNIETPKGRVLVKDDYGVGVQGGTVLPDSNYNQFITDSDGNSPWAAANGGGFQTSYAVNRICQFWISLNGSAYVRTNTINNNPKELKTNLPWTTLQNAGTSDANVKDIGDDLDLNVALSNIKALEFKNFTYKSDEKKSPRRGVIAQQAEQVDPQYVHSAEKSGVMTLDTNPLLLDALAAIKCLSEKVEELEAKLAAK</sequence>
<keyword evidence="2" id="KW-0946">Virion</keyword>
<accession>A0A6J4EGE2</accession>
<dbReference type="KEGG" id="vg:77949307"/>
<dbReference type="SUPFAM" id="SSF88874">
    <property type="entry name" value="Receptor-binding domain of short tail fibre protein gp12"/>
    <property type="match status" value="1"/>
</dbReference>
<evidence type="ECO:0000256" key="3">
    <source>
        <dbReference type="SAM" id="Coils"/>
    </source>
</evidence>
<dbReference type="EMBL" id="LC553734">
    <property type="protein sequence ID" value="BCG45033.1"/>
    <property type="molecule type" value="Genomic_DNA"/>
</dbReference>
<feature type="domain" description="Peptidase S74" evidence="4">
    <location>
        <begin position="977"/>
        <end position="1070"/>
    </location>
</feature>
<keyword evidence="2" id="KW-1227">Viral tail protein</keyword>
<dbReference type="PROSITE" id="PS51688">
    <property type="entry name" value="ICA"/>
    <property type="match status" value="1"/>
</dbReference>
<keyword evidence="6" id="KW-1185">Reference proteome</keyword>
<evidence type="ECO:0000256" key="1">
    <source>
        <dbReference type="ARBA" id="ARBA00004328"/>
    </source>
</evidence>
<dbReference type="Pfam" id="PF13884">
    <property type="entry name" value="Peptidase_S74"/>
    <property type="match status" value="1"/>
</dbReference>
<dbReference type="Proteomes" id="UP000505302">
    <property type="component" value="Segment"/>
</dbReference>
<dbReference type="GO" id="GO:0098015">
    <property type="term" value="C:virus tail"/>
    <property type="evidence" value="ECO:0007669"/>
    <property type="project" value="UniProtKB-KW"/>
</dbReference>